<evidence type="ECO:0000313" key="1">
    <source>
        <dbReference type="EMBL" id="CAG8716935.1"/>
    </source>
</evidence>
<dbReference type="EMBL" id="CAJVPW010027933">
    <property type="protein sequence ID" value="CAG8716935.1"/>
    <property type="molecule type" value="Genomic_DNA"/>
</dbReference>
<protein>
    <submittedName>
        <fullName evidence="1">6418_t:CDS:1</fullName>
    </submittedName>
</protein>
<gene>
    <name evidence="1" type="ORF">SPELUC_LOCUS12177</name>
</gene>
<comment type="caution">
    <text evidence="1">The sequence shown here is derived from an EMBL/GenBank/DDBJ whole genome shotgun (WGS) entry which is preliminary data.</text>
</comment>
<feature type="non-terminal residue" evidence="1">
    <location>
        <position position="1"/>
    </location>
</feature>
<keyword evidence="2" id="KW-1185">Reference proteome</keyword>
<feature type="non-terminal residue" evidence="1">
    <location>
        <position position="187"/>
    </location>
</feature>
<proteinExistence type="predicted"/>
<dbReference type="Proteomes" id="UP000789366">
    <property type="component" value="Unassembled WGS sequence"/>
</dbReference>
<evidence type="ECO:0000313" key="2">
    <source>
        <dbReference type="Proteomes" id="UP000789366"/>
    </source>
</evidence>
<accession>A0ACA9PM99</accession>
<reference evidence="1" key="1">
    <citation type="submission" date="2021-06" db="EMBL/GenBank/DDBJ databases">
        <authorList>
            <person name="Kallberg Y."/>
            <person name="Tangrot J."/>
            <person name="Rosling A."/>
        </authorList>
    </citation>
    <scope>NUCLEOTIDE SEQUENCE</scope>
    <source>
        <strain evidence="1">28 12/20/2015</strain>
    </source>
</reference>
<organism evidence="1 2">
    <name type="scientific">Cetraspora pellucida</name>
    <dbReference type="NCBI Taxonomy" id="1433469"/>
    <lineage>
        <taxon>Eukaryota</taxon>
        <taxon>Fungi</taxon>
        <taxon>Fungi incertae sedis</taxon>
        <taxon>Mucoromycota</taxon>
        <taxon>Glomeromycotina</taxon>
        <taxon>Glomeromycetes</taxon>
        <taxon>Diversisporales</taxon>
        <taxon>Gigasporaceae</taxon>
        <taxon>Cetraspora</taxon>
    </lineage>
</organism>
<name>A0ACA9PM99_9GLOM</name>
<sequence>RAYCNINGPGSLMHNKPTITRVHISEESEKQFECFFSDKNIVNLSFYKVDKYGLSLKYLKDQKETLWQKYFELYPNGIKRTSFLTRLKDGPYCYKNDLDGLCLICAGYGYNVFDNLKELINKKIENKNEQNKLIDNLELVQRHLKHEYEKELQVDPFRYTPHIECLEHCLQNAFGQCLQPHKSNCKE</sequence>